<sequence>MDQSTLKTLIKDTITEVLSTFKQQMKDVMKSMKESVQFMSDSYEEYREQLKTTIKENKLLQNRITISETKIDNLEQRERSNNLVNTGIPNQKDKDVGKEVQKVLTPLKVTHSKEDIYEAYQIGKNENAPIILKLETMI</sequence>
<protein>
    <submittedName>
        <fullName evidence="2">Uncharacterized protein</fullName>
    </submittedName>
</protein>
<evidence type="ECO:0000313" key="2">
    <source>
        <dbReference type="EMBL" id="KAL3269129.1"/>
    </source>
</evidence>
<dbReference type="AlphaFoldDB" id="A0ABD2MRV2"/>
<keyword evidence="1" id="KW-0175">Coiled coil</keyword>
<name>A0ABD2MRV2_9CUCU</name>
<reference evidence="2 3" key="1">
    <citation type="journal article" date="2021" name="BMC Biol.">
        <title>Horizontally acquired antibacterial genes associated with adaptive radiation of ladybird beetles.</title>
        <authorList>
            <person name="Li H.S."/>
            <person name="Tang X.F."/>
            <person name="Huang Y.H."/>
            <person name="Xu Z.Y."/>
            <person name="Chen M.L."/>
            <person name="Du X.Y."/>
            <person name="Qiu B.Y."/>
            <person name="Chen P.T."/>
            <person name="Zhang W."/>
            <person name="Slipinski A."/>
            <person name="Escalona H.E."/>
            <person name="Waterhouse R.M."/>
            <person name="Zwick A."/>
            <person name="Pang H."/>
        </authorList>
    </citation>
    <scope>NUCLEOTIDE SEQUENCE [LARGE SCALE GENOMIC DNA]</scope>
    <source>
        <strain evidence="2">SYSU2018</strain>
    </source>
</reference>
<evidence type="ECO:0000313" key="3">
    <source>
        <dbReference type="Proteomes" id="UP001516400"/>
    </source>
</evidence>
<keyword evidence="3" id="KW-1185">Reference proteome</keyword>
<comment type="caution">
    <text evidence="2">The sequence shown here is derived from an EMBL/GenBank/DDBJ whole genome shotgun (WGS) entry which is preliminary data.</text>
</comment>
<feature type="coiled-coil region" evidence="1">
    <location>
        <begin position="29"/>
        <end position="77"/>
    </location>
</feature>
<proteinExistence type="predicted"/>
<dbReference type="EMBL" id="JABFTP020000021">
    <property type="protein sequence ID" value="KAL3269129.1"/>
    <property type="molecule type" value="Genomic_DNA"/>
</dbReference>
<organism evidence="2 3">
    <name type="scientific">Cryptolaemus montrouzieri</name>
    <dbReference type="NCBI Taxonomy" id="559131"/>
    <lineage>
        <taxon>Eukaryota</taxon>
        <taxon>Metazoa</taxon>
        <taxon>Ecdysozoa</taxon>
        <taxon>Arthropoda</taxon>
        <taxon>Hexapoda</taxon>
        <taxon>Insecta</taxon>
        <taxon>Pterygota</taxon>
        <taxon>Neoptera</taxon>
        <taxon>Endopterygota</taxon>
        <taxon>Coleoptera</taxon>
        <taxon>Polyphaga</taxon>
        <taxon>Cucujiformia</taxon>
        <taxon>Coccinelloidea</taxon>
        <taxon>Coccinellidae</taxon>
        <taxon>Scymninae</taxon>
        <taxon>Scymnini</taxon>
        <taxon>Cryptolaemus</taxon>
    </lineage>
</organism>
<gene>
    <name evidence="2" type="ORF">HHI36_008210</name>
</gene>
<dbReference type="Proteomes" id="UP001516400">
    <property type="component" value="Unassembled WGS sequence"/>
</dbReference>
<evidence type="ECO:0000256" key="1">
    <source>
        <dbReference type="SAM" id="Coils"/>
    </source>
</evidence>
<accession>A0ABD2MRV2</accession>